<dbReference type="Proteomes" id="UP000440578">
    <property type="component" value="Unassembled WGS sequence"/>
</dbReference>
<evidence type="ECO:0000313" key="1">
    <source>
        <dbReference type="EMBL" id="KAF0308284.1"/>
    </source>
</evidence>
<evidence type="ECO:0000313" key="2">
    <source>
        <dbReference type="Proteomes" id="UP000440578"/>
    </source>
</evidence>
<dbReference type="AlphaFoldDB" id="A0A6A4WWP6"/>
<keyword evidence="2" id="KW-1185">Reference proteome</keyword>
<sequence length="230" mass="26649">MLKQQEREIDVKFYLDQRSERKGYMSGNDKVFAQTVRRWPQLDTSEVELIFFEDPWLQELRDAAIEELQAMLARPSEDQFLRDDYKEMAQLVLLVLNRFRDVDRPVADAALAVLRRHTAYLRPQTVVLSLASDVADPGQREALAAAVLSQPETAEPEDTELCLERDTQLADLATDASWLLFQLLKMDPRRWLKKPVSLWLRSPDITPPAAASSTDFRTERYHISELFEQL</sequence>
<dbReference type="OrthoDB" id="6380626at2759"/>
<protein>
    <submittedName>
        <fullName evidence="1">Uncharacterized protein</fullName>
    </submittedName>
</protein>
<name>A0A6A4WWP6_AMPAM</name>
<comment type="caution">
    <text evidence="1">The sequence shown here is derived from an EMBL/GenBank/DDBJ whole genome shotgun (WGS) entry which is preliminary data.</text>
</comment>
<gene>
    <name evidence="1" type="ORF">FJT64_020479</name>
</gene>
<organism evidence="1 2">
    <name type="scientific">Amphibalanus amphitrite</name>
    <name type="common">Striped barnacle</name>
    <name type="synonym">Balanus amphitrite</name>
    <dbReference type="NCBI Taxonomy" id="1232801"/>
    <lineage>
        <taxon>Eukaryota</taxon>
        <taxon>Metazoa</taxon>
        <taxon>Ecdysozoa</taxon>
        <taxon>Arthropoda</taxon>
        <taxon>Crustacea</taxon>
        <taxon>Multicrustacea</taxon>
        <taxon>Cirripedia</taxon>
        <taxon>Thoracica</taxon>
        <taxon>Thoracicalcarea</taxon>
        <taxon>Balanomorpha</taxon>
        <taxon>Balanoidea</taxon>
        <taxon>Balanidae</taxon>
        <taxon>Amphibalaninae</taxon>
        <taxon>Amphibalanus</taxon>
    </lineage>
</organism>
<dbReference type="EMBL" id="VIIS01000498">
    <property type="protein sequence ID" value="KAF0308284.1"/>
    <property type="molecule type" value="Genomic_DNA"/>
</dbReference>
<proteinExistence type="predicted"/>
<accession>A0A6A4WWP6</accession>
<reference evidence="1 2" key="1">
    <citation type="submission" date="2019-07" db="EMBL/GenBank/DDBJ databases">
        <title>Draft genome assembly of a fouling barnacle, Amphibalanus amphitrite (Darwin, 1854): The first reference genome for Thecostraca.</title>
        <authorList>
            <person name="Kim W."/>
        </authorList>
    </citation>
    <scope>NUCLEOTIDE SEQUENCE [LARGE SCALE GENOMIC DNA]</scope>
    <source>
        <strain evidence="1">SNU_AA5</strain>
        <tissue evidence="1">Soma without cirri and trophi</tissue>
    </source>
</reference>